<dbReference type="Gene3D" id="3.90.550.10">
    <property type="entry name" value="Spore Coat Polysaccharide Biosynthesis Protein SpsA, Chain A"/>
    <property type="match status" value="1"/>
</dbReference>
<evidence type="ECO:0000313" key="2">
    <source>
        <dbReference type="EMBL" id="MBB5336890.1"/>
    </source>
</evidence>
<accession>A0A840UL49</accession>
<name>A0A840UL49_9FIRM</name>
<dbReference type="Proteomes" id="UP000559117">
    <property type="component" value="Unassembled WGS sequence"/>
</dbReference>
<gene>
    <name evidence="2" type="ORF">HNR32_002045</name>
</gene>
<comment type="caution">
    <text evidence="2">The sequence shown here is derived from an EMBL/GenBank/DDBJ whole genome shotgun (WGS) entry which is preliminary data.</text>
</comment>
<dbReference type="RefSeq" id="WP_183862244.1">
    <property type="nucleotide sequence ID" value="NZ_JACHFH010000027.1"/>
</dbReference>
<feature type="domain" description="Glycosyltransferase 2-like" evidence="1">
    <location>
        <begin position="8"/>
        <end position="175"/>
    </location>
</feature>
<dbReference type="InterPro" id="IPR050834">
    <property type="entry name" value="Glycosyltransf_2"/>
</dbReference>
<sequence length="313" mass="36433">MSERKKISIIIPTLNAEKEIDTILKALLNQTIIPDEIIIIDSSSIDNTREICENIDRVKFINIPRDEFDHGKTRTVAAKQAIGDYLLFMTQDAIPADKYYIENLIKPLQQKDIPMVSGRQYPREDTRYTEKLTRYFNYPEQDFVRSKKDIHQYGIKTFFVSDVCSAYRRKEYEEVGGFPYPIPVGEDMIMAAKLIYAGYSIAYAAEAKVIHSHNYTLWQQLSRNFDVGAYLVLYKKYFTNVAITGEGIKMVKFILGRLLKEHRFYEAGYYIIECAAKLIGNKMGLHYKILPLWVQRQCGMMTNYWSKAEKNNT</sequence>
<reference evidence="2 3" key="1">
    <citation type="submission" date="2020-08" db="EMBL/GenBank/DDBJ databases">
        <title>Genomic Encyclopedia of Type Strains, Phase IV (KMG-IV): sequencing the most valuable type-strain genomes for metagenomic binning, comparative biology and taxonomic classification.</title>
        <authorList>
            <person name="Goeker M."/>
        </authorList>
    </citation>
    <scope>NUCLEOTIDE SEQUENCE [LARGE SCALE GENOMIC DNA]</scope>
    <source>
        <strain evidence="2 3">DSM 24661</strain>
    </source>
</reference>
<evidence type="ECO:0000313" key="3">
    <source>
        <dbReference type="Proteomes" id="UP000559117"/>
    </source>
</evidence>
<keyword evidence="2" id="KW-0328">Glycosyltransferase</keyword>
<dbReference type="Pfam" id="PF00535">
    <property type="entry name" value="Glycos_transf_2"/>
    <property type="match status" value="1"/>
</dbReference>
<dbReference type="GO" id="GO:0044010">
    <property type="term" value="P:single-species biofilm formation"/>
    <property type="evidence" value="ECO:0007669"/>
    <property type="project" value="TreeGrafter"/>
</dbReference>
<dbReference type="PANTHER" id="PTHR43685:SF13">
    <property type="entry name" value="O ANTIGEN BIOSYNTHESIS RHAMNOSYLTRANSFERASE RFBN"/>
    <property type="match status" value="1"/>
</dbReference>
<proteinExistence type="predicted"/>
<dbReference type="EC" id="2.4.1.-" evidence="2"/>
<organism evidence="2 3">
    <name type="scientific">Pectinatus brassicae</name>
    <dbReference type="NCBI Taxonomy" id="862415"/>
    <lineage>
        <taxon>Bacteria</taxon>
        <taxon>Bacillati</taxon>
        <taxon>Bacillota</taxon>
        <taxon>Negativicutes</taxon>
        <taxon>Selenomonadales</taxon>
        <taxon>Selenomonadaceae</taxon>
        <taxon>Pectinatus</taxon>
    </lineage>
</organism>
<keyword evidence="3" id="KW-1185">Reference proteome</keyword>
<keyword evidence="2" id="KW-0808">Transferase</keyword>
<protein>
    <submittedName>
        <fullName evidence="2">Rhamnosyltransferase</fullName>
        <ecNumber evidence="2">2.4.1.-</ecNumber>
    </submittedName>
</protein>
<dbReference type="InterPro" id="IPR029044">
    <property type="entry name" value="Nucleotide-diphossugar_trans"/>
</dbReference>
<dbReference type="SUPFAM" id="SSF53448">
    <property type="entry name" value="Nucleotide-diphospho-sugar transferases"/>
    <property type="match status" value="1"/>
</dbReference>
<dbReference type="AlphaFoldDB" id="A0A840UL49"/>
<dbReference type="EMBL" id="JACHFH010000027">
    <property type="protein sequence ID" value="MBB5336890.1"/>
    <property type="molecule type" value="Genomic_DNA"/>
</dbReference>
<dbReference type="PANTHER" id="PTHR43685">
    <property type="entry name" value="GLYCOSYLTRANSFERASE"/>
    <property type="match status" value="1"/>
</dbReference>
<dbReference type="InterPro" id="IPR001173">
    <property type="entry name" value="Glyco_trans_2-like"/>
</dbReference>
<evidence type="ECO:0000259" key="1">
    <source>
        <dbReference type="Pfam" id="PF00535"/>
    </source>
</evidence>
<dbReference type="GO" id="GO:0016757">
    <property type="term" value="F:glycosyltransferase activity"/>
    <property type="evidence" value="ECO:0007669"/>
    <property type="project" value="UniProtKB-KW"/>
</dbReference>